<dbReference type="AlphaFoldDB" id="A0A177WLM3"/>
<proteinExistence type="predicted"/>
<dbReference type="Proteomes" id="UP000077115">
    <property type="component" value="Unassembled WGS sequence"/>
</dbReference>
<feature type="transmembrane region" description="Helical" evidence="1">
    <location>
        <begin position="72"/>
        <end position="91"/>
    </location>
</feature>
<evidence type="ECO:0000313" key="2">
    <source>
        <dbReference type="EMBL" id="OAJ40350.1"/>
    </source>
</evidence>
<dbReference type="EMBL" id="DS022304">
    <property type="protein sequence ID" value="OAJ40350.1"/>
    <property type="molecule type" value="Genomic_DNA"/>
</dbReference>
<name>A0A177WLM3_BATDL</name>
<gene>
    <name evidence="2" type="ORF">BDEG_24095</name>
</gene>
<dbReference type="VEuPathDB" id="FungiDB:BDEG_24095"/>
<sequence>MNNQLDENTNNVGLYKVNYIMRNEERSMDMLLSTGRKRRNEIRVDIQSNVLLHAATSKPLHGKVQDHISKNYLLYGAMFGVATILGSFLCSQIKETEVKLRADIGEIKTADSVHRQSQDEQGEA</sequence>
<protein>
    <submittedName>
        <fullName evidence="2">Uncharacterized protein</fullName>
    </submittedName>
</protein>
<reference evidence="2 3" key="1">
    <citation type="submission" date="2006-10" db="EMBL/GenBank/DDBJ databases">
        <title>The Genome Sequence of Batrachochytrium dendrobatidis JEL423.</title>
        <authorList>
            <consortium name="The Broad Institute Genome Sequencing Platform"/>
            <person name="Birren B."/>
            <person name="Lander E."/>
            <person name="Galagan J."/>
            <person name="Cuomo C."/>
            <person name="Devon K."/>
            <person name="Jaffe D."/>
            <person name="Butler J."/>
            <person name="Alvarez P."/>
            <person name="Gnerre S."/>
            <person name="Grabherr M."/>
            <person name="Kleber M."/>
            <person name="Mauceli E."/>
            <person name="Brockman W."/>
            <person name="Young S."/>
            <person name="LaButti K."/>
            <person name="Sykes S."/>
            <person name="DeCaprio D."/>
            <person name="Crawford M."/>
            <person name="Koehrsen M."/>
            <person name="Engels R."/>
            <person name="Montgomery P."/>
            <person name="Pearson M."/>
            <person name="Howarth C."/>
            <person name="Larson L."/>
            <person name="White J."/>
            <person name="O'Leary S."/>
            <person name="Kodira C."/>
            <person name="Zeng Q."/>
            <person name="Yandava C."/>
            <person name="Alvarado L."/>
            <person name="Longcore J."/>
            <person name="James T."/>
        </authorList>
    </citation>
    <scope>NUCLEOTIDE SEQUENCE [LARGE SCALE GENOMIC DNA]</scope>
    <source>
        <strain evidence="2 3">JEL423</strain>
    </source>
</reference>
<organism evidence="2 3">
    <name type="scientific">Batrachochytrium dendrobatidis (strain JEL423)</name>
    <dbReference type="NCBI Taxonomy" id="403673"/>
    <lineage>
        <taxon>Eukaryota</taxon>
        <taxon>Fungi</taxon>
        <taxon>Fungi incertae sedis</taxon>
        <taxon>Chytridiomycota</taxon>
        <taxon>Chytridiomycota incertae sedis</taxon>
        <taxon>Chytridiomycetes</taxon>
        <taxon>Rhizophydiales</taxon>
        <taxon>Rhizophydiales incertae sedis</taxon>
        <taxon>Batrachochytrium</taxon>
    </lineage>
</organism>
<keyword evidence="1" id="KW-1133">Transmembrane helix</keyword>
<evidence type="ECO:0000313" key="3">
    <source>
        <dbReference type="Proteomes" id="UP000077115"/>
    </source>
</evidence>
<evidence type="ECO:0000256" key="1">
    <source>
        <dbReference type="SAM" id="Phobius"/>
    </source>
</evidence>
<keyword evidence="1" id="KW-0472">Membrane</keyword>
<keyword evidence="1" id="KW-0812">Transmembrane</keyword>
<accession>A0A177WLM3</accession>
<reference evidence="2 3" key="2">
    <citation type="submission" date="2016-05" db="EMBL/GenBank/DDBJ databases">
        <title>Lineage-specific infection strategies underlie the spectrum of fungal disease in amphibians.</title>
        <authorList>
            <person name="Cuomo C.A."/>
            <person name="Farrer R.A."/>
            <person name="James T."/>
            <person name="Longcore J."/>
            <person name="Birren B."/>
        </authorList>
    </citation>
    <scope>NUCLEOTIDE SEQUENCE [LARGE SCALE GENOMIC DNA]</scope>
    <source>
        <strain evidence="2 3">JEL423</strain>
    </source>
</reference>